<keyword evidence="4" id="KW-0472">Membrane</keyword>
<gene>
    <name evidence="8" type="ORF">KBB96_17850</name>
</gene>
<dbReference type="RefSeq" id="WP_211630851.1">
    <property type="nucleotide sequence ID" value="NZ_CP073100.1"/>
</dbReference>
<dbReference type="EMBL" id="CP073100">
    <property type="protein sequence ID" value="QUE50711.1"/>
    <property type="molecule type" value="Genomic_DNA"/>
</dbReference>
<evidence type="ECO:0000256" key="3">
    <source>
        <dbReference type="ARBA" id="ARBA00022729"/>
    </source>
</evidence>
<dbReference type="Pfam" id="PF08085">
    <property type="entry name" value="Entericidin"/>
    <property type="match status" value="1"/>
</dbReference>
<feature type="chain" id="PRO_5037339875" evidence="7">
    <location>
        <begin position="29"/>
        <end position="47"/>
    </location>
</feature>
<feature type="signal peptide" evidence="7">
    <location>
        <begin position="1"/>
        <end position="28"/>
    </location>
</feature>
<reference evidence="8" key="1">
    <citation type="submission" date="2021-04" db="EMBL/GenBank/DDBJ databases">
        <title>Luteolibacter sp. 32A isolated from the skin of an Anderson's salamander (Ambystoma andersonii).</title>
        <authorList>
            <person name="Spergser J."/>
            <person name="Busse H.-J."/>
        </authorList>
    </citation>
    <scope>NUCLEOTIDE SEQUENCE</scope>
    <source>
        <strain evidence="8">32A</strain>
    </source>
</reference>
<organism evidence="8 9">
    <name type="scientific">Luteolibacter ambystomatis</name>
    <dbReference type="NCBI Taxonomy" id="2824561"/>
    <lineage>
        <taxon>Bacteria</taxon>
        <taxon>Pseudomonadati</taxon>
        <taxon>Verrucomicrobiota</taxon>
        <taxon>Verrucomicrobiia</taxon>
        <taxon>Verrucomicrobiales</taxon>
        <taxon>Verrucomicrobiaceae</taxon>
        <taxon>Luteolibacter</taxon>
    </lineage>
</organism>
<evidence type="ECO:0000256" key="4">
    <source>
        <dbReference type="ARBA" id="ARBA00023136"/>
    </source>
</evidence>
<evidence type="ECO:0000256" key="2">
    <source>
        <dbReference type="ARBA" id="ARBA00022475"/>
    </source>
</evidence>
<evidence type="ECO:0000256" key="7">
    <source>
        <dbReference type="SAM" id="SignalP"/>
    </source>
</evidence>
<keyword evidence="9" id="KW-1185">Reference proteome</keyword>
<keyword evidence="2" id="KW-1003">Cell membrane</keyword>
<evidence type="ECO:0000256" key="5">
    <source>
        <dbReference type="ARBA" id="ARBA00023139"/>
    </source>
</evidence>
<dbReference type="KEGG" id="lamb:KBB96_17850"/>
<protein>
    <submittedName>
        <fullName evidence="8">Entericidin A/B family lipoprotein</fullName>
    </submittedName>
</protein>
<sequence>MKPSLRSLLKIALAALAGAALSSCGTVAGFGHDVHKAGRAIERTANS</sequence>
<dbReference type="GO" id="GO:0016020">
    <property type="term" value="C:membrane"/>
    <property type="evidence" value="ECO:0007669"/>
    <property type="project" value="InterPro"/>
</dbReference>
<keyword evidence="6 8" id="KW-0449">Lipoprotein</keyword>
<accession>A0A975G8I5</accession>
<dbReference type="PROSITE" id="PS51257">
    <property type="entry name" value="PROKAR_LIPOPROTEIN"/>
    <property type="match status" value="1"/>
</dbReference>
<dbReference type="GO" id="GO:0009636">
    <property type="term" value="P:response to toxic substance"/>
    <property type="evidence" value="ECO:0007669"/>
    <property type="project" value="InterPro"/>
</dbReference>
<keyword evidence="3 7" id="KW-0732">Signal</keyword>
<name>A0A975G8I5_9BACT</name>
<keyword evidence="5" id="KW-0564">Palmitate</keyword>
<dbReference type="InterPro" id="IPR012556">
    <property type="entry name" value="Entericidin"/>
</dbReference>
<dbReference type="Proteomes" id="UP000676169">
    <property type="component" value="Chromosome"/>
</dbReference>
<evidence type="ECO:0000256" key="1">
    <source>
        <dbReference type="ARBA" id="ARBA00010296"/>
    </source>
</evidence>
<evidence type="ECO:0000313" key="8">
    <source>
        <dbReference type="EMBL" id="QUE50711.1"/>
    </source>
</evidence>
<evidence type="ECO:0000313" key="9">
    <source>
        <dbReference type="Proteomes" id="UP000676169"/>
    </source>
</evidence>
<comment type="similarity">
    <text evidence="1">Belongs to the EcnA/EcnB lipoprotein family.</text>
</comment>
<dbReference type="AlphaFoldDB" id="A0A975G8I5"/>
<evidence type="ECO:0000256" key="6">
    <source>
        <dbReference type="ARBA" id="ARBA00023288"/>
    </source>
</evidence>
<proteinExistence type="inferred from homology"/>